<accession>M5FTE6</accession>
<evidence type="ECO:0000313" key="2">
    <source>
        <dbReference type="Proteomes" id="UP000030653"/>
    </source>
</evidence>
<dbReference type="EMBL" id="JH795895">
    <property type="protein sequence ID" value="EJT96516.1"/>
    <property type="molecule type" value="Genomic_DNA"/>
</dbReference>
<dbReference type="Proteomes" id="UP000030653">
    <property type="component" value="Unassembled WGS sequence"/>
</dbReference>
<keyword evidence="2" id="KW-1185">Reference proteome</keyword>
<proteinExistence type="predicted"/>
<organism evidence="1 2">
    <name type="scientific">Dacryopinax primogenitus (strain DJM 731)</name>
    <name type="common">Brown rot fungus</name>
    <dbReference type="NCBI Taxonomy" id="1858805"/>
    <lineage>
        <taxon>Eukaryota</taxon>
        <taxon>Fungi</taxon>
        <taxon>Dikarya</taxon>
        <taxon>Basidiomycota</taxon>
        <taxon>Agaricomycotina</taxon>
        <taxon>Dacrymycetes</taxon>
        <taxon>Dacrymycetales</taxon>
        <taxon>Dacrymycetaceae</taxon>
        <taxon>Dacryopinax</taxon>
    </lineage>
</organism>
<feature type="non-terminal residue" evidence="1">
    <location>
        <position position="1"/>
    </location>
</feature>
<evidence type="ECO:0000313" key="1">
    <source>
        <dbReference type="EMBL" id="EJT96516.1"/>
    </source>
</evidence>
<protein>
    <submittedName>
        <fullName evidence="1">Uncharacterized protein</fullName>
    </submittedName>
</protein>
<dbReference type="RefSeq" id="XP_040623414.1">
    <property type="nucleotide sequence ID" value="XM_040771439.1"/>
</dbReference>
<dbReference type="GeneID" id="63686501"/>
<dbReference type="Gene3D" id="2.40.50.140">
    <property type="entry name" value="Nucleic acid-binding proteins"/>
    <property type="match status" value="1"/>
</dbReference>
<dbReference type="InterPro" id="IPR012340">
    <property type="entry name" value="NA-bd_OB-fold"/>
</dbReference>
<sequence length="354" mass="38821">MAVPCLSTGCIEEMVTVSLASDTSPVILQLLECSKELNAEGDTFDPPYFILTLSDGASFITKVVLHSSVVPRLCNEEIKVYDVITLMSYESCILMPIAFPGWANIISDWQAYCHSLGYATAPYEFHYVWPQLPQAAPPPLMTQITMMGVGVVPSEYVALMLPVLPPPPVPIPTQVDHLLPINASLDHTALHIMQGTLPMFRDHSAACASANHTPCVGNNSFHCAHSNGANIPSWDKGTIDILCHDLTGKIDLVVHHPVHAKFASVEVGKVYTIFNLDAIVAVQEYCCSFHTSQLDFHHQQSDIAEVPDDGTIPELHFSICQIIQIPELPDKKCIGLHSIFDCEMCDQNYMAPVA</sequence>
<gene>
    <name evidence="1" type="ORF">DACRYDRAFT_19275</name>
</gene>
<reference evidence="1 2" key="1">
    <citation type="journal article" date="2012" name="Science">
        <title>The Paleozoic origin of enzymatic lignin decomposition reconstructed from 31 fungal genomes.</title>
        <authorList>
            <person name="Floudas D."/>
            <person name="Binder M."/>
            <person name="Riley R."/>
            <person name="Barry K."/>
            <person name="Blanchette R.A."/>
            <person name="Henrissat B."/>
            <person name="Martinez A.T."/>
            <person name="Otillar R."/>
            <person name="Spatafora J.W."/>
            <person name="Yadav J.S."/>
            <person name="Aerts A."/>
            <person name="Benoit I."/>
            <person name="Boyd A."/>
            <person name="Carlson A."/>
            <person name="Copeland A."/>
            <person name="Coutinho P.M."/>
            <person name="de Vries R.P."/>
            <person name="Ferreira P."/>
            <person name="Findley K."/>
            <person name="Foster B."/>
            <person name="Gaskell J."/>
            <person name="Glotzer D."/>
            <person name="Gorecki P."/>
            <person name="Heitman J."/>
            <person name="Hesse C."/>
            <person name="Hori C."/>
            <person name="Igarashi K."/>
            <person name="Jurgens J.A."/>
            <person name="Kallen N."/>
            <person name="Kersten P."/>
            <person name="Kohler A."/>
            <person name="Kuees U."/>
            <person name="Kumar T.K.A."/>
            <person name="Kuo A."/>
            <person name="LaButti K."/>
            <person name="Larrondo L.F."/>
            <person name="Lindquist E."/>
            <person name="Ling A."/>
            <person name="Lombard V."/>
            <person name="Lucas S."/>
            <person name="Lundell T."/>
            <person name="Martin R."/>
            <person name="McLaughlin D.J."/>
            <person name="Morgenstern I."/>
            <person name="Morin E."/>
            <person name="Murat C."/>
            <person name="Nagy L.G."/>
            <person name="Nolan M."/>
            <person name="Ohm R.A."/>
            <person name="Patyshakuliyeva A."/>
            <person name="Rokas A."/>
            <person name="Ruiz-Duenas F.J."/>
            <person name="Sabat G."/>
            <person name="Salamov A."/>
            <person name="Samejima M."/>
            <person name="Schmutz J."/>
            <person name="Slot J.C."/>
            <person name="St John F."/>
            <person name="Stenlid J."/>
            <person name="Sun H."/>
            <person name="Sun S."/>
            <person name="Syed K."/>
            <person name="Tsang A."/>
            <person name="Wiebenga A."/>
            <person name="Young D."/>
            <person name="Pisabarro A."/>
            <person name="Eastwood D.C."/>
            <person name="Martin F."/>
            <person name="Cullen D."/>
            <person name="Grigoriev I.V."/>
            <person name="Hibbett D.S."/>
        </authorList>
    </citation>
    <scope>NUCLEOTIDE SEQUENCE [LARGE SCALE GENOMIC DNA]</scope>
    <source>
        <strain evidence="1 2">DJM-731 SS1</strain>
    </source>
</reference>
<dbReference type="STRING" id="1858805.M5FTE6"/>
<name>M5FTE6_DACPD</name>
<dbReference type="HOGENOM" id="CLU_031807_0_0_1"/>
<dbReference type="AlphaFoldDB" id="M5FTE6"/>